<organism evidence="3 4">
    <name type="scientific">Sulfitobacter albidus</name>
    <dbReference type="NCBI Taxonomy" id="2829501"/>
    <lineage>
        <taxon>Bacteria</taxon>
        <taxon>Pseudomonadati</taxon>
        <taxon>Pseudomonadota</taxon>
        <taxon>Alphaproteobacteria</taxon>
        <taxon>Rhodobacterales</taxon>
        <taxon>Roseobacteraceae</taxon>
        <taxon>Sulfitobacter</taxon>
    </lineage>
</organism>
<dbReference type="GO" id="GO:0015627">
    <property type="term" value="C:type II protein secretion system complex"/>
    <property type="evidence" value="ECO:0007669"/>
    <property type="project" value="InterPro"/>
</dbReference>
<accession>A0A975JEI6</accession>
<dbReference type="AlphaFoldDB" id="A0A975JEI6"/>
<dbReference type="InterPro" id="IPR043129">
    <property type="entry name" value="ATPase_NBD"/>
</dbReference>
<dbReference type="NCBIfam" id="TIGR01709">
    <property type="entry name" value="typeII_sec_gspL"/>
    <property type="match status" value="1"/>
</dbReference>
<feature type="domain" description="GspL cytoplasmic actin-ATPase-like" evidence="2">
    <location>
        <begin position="20"/>
        <end position="176"/>
    </location>
</feature>
<dbReference type="SUPFAM" id="SSF53067">
    <property type="entry name" value="Actin-like ATPase domain"/>
    <property type="match status" value="1"/>
</dbReference>
<evidence type="ECO:0000259" key="2">
    <source>
        <dbReference type="Pfam" id="PF05134"/>
    </source>
</evidence>
<evidence type="ECO:0000313" key="4">
    <source>
        <dbReference type="Proteomes" id="UP000683291"/>
    </source>
</evidence>
<dbReference type="GO" id="GO:0015628">
    <property type="term" value="P:protein secretion by the type II secretion system"/>
    <property type="evidence" value="ECO:0007669"/>
    <property type="project" value="InterPro"/>
</dbReference>
<dbReference type="EMBL" id="CP073581">
    <property type="protein sequence ID" value="QUJ76781.1"/>
    <property type="molecule type" value="Genomic_DNA"/>
</dbReference>
<dbReference type="Gene3D" id="3.30.420.380">
    <property type="match status" value="1"/>
</dbReference>
<dbReference type="PIRSF" id="PIRSF015761">
    <property type="entry name" value="Protein_L"/>
    <property type="match status" value="1"/>
</dbReference>
<sequence length="357" mass="37146">MAHPLQSDAEPVAFEALVPPSLRNTIVVIPAELVSLHVLSLPVRAARQRAAALPFAIEGELGQALSTTHVALCGEGGAPGEILAAAVATEVMHRYRDALPGREIVPEQLLVPRPGFSAEGGAQWICYAHAGRALVRGSDGSGFAARTDMLPTLWHLAGTPDVQSFGDPLPRSIGAQHSGSALPAPPRVQDLTDLRQGAFRPARGLARPLKWLAAASVIGAIGHLGLAAADAAAQRTIADSLQARAQSALTAQLPDADADQPPALIQRRLAAMNEPIRGSAFLPVMHRVSTTLAALPDAVTFRQLTWSPEALRITLEAPDLDALQRAEAGLGAEGLRVSSGSATAEAGSARADLTVRP</sequence>
<dbReference type="Pfam" id="PF05134">
    <property type="entry name" value="T2SSL"/>
    <property type="match status" value="1"/>
</dbReference>
<keyword evidence="4" id="KW-1185">Reference proteome</keyword>
<reference evidence="3" key="1">
    <citation type="submission" date="2021-04" db="EMBL/GenBank/DDBJ databases">
        <title>Complete genome sequence for Sulfitobacter sp. strain JK7-1.</title>
        <authorList>
            <person name="Park S.-J."/>
        </authorList>
    </citation>
    <scope>NUCLEOTIDE SEQUENCE</scope>
    <source>
        <strain evidence="3">JK7-1</strain>
    </source>
</reference>
<dbReference type="Gene3D" id="3.30.1360.100">
    <property type="entry name" value="General secretion pathway protein M, EpsM"/>
    <property type="match status" value="1"/>
</dbReference>
<evidence type="ECO:0000313" key="3">
    <source>
        <dbReference type="EMBL" id="QUJ76781.1"/>
    </source>
</evidence>
<name>A0A975JEI6_9RHOB</name>
<gene>
    <name evidence="3" type="ORF">KDD17_01575</name>
</gene>
<feature type="region of interest" description="Disordered" evidence="1">
    <location>
        <begin position="336"/>
        <end position="357"/>
    </location>
</feature>
<proteinExistence type="predicted"/>
<dbReference type="InterPro" id="IPR024230">
    <property type="entry name" value="GspL_cyto_dom"/>
</dbReference>
<dbReference type="RefSeq" id="WP_212704978.1">
    <property type="nucleotide sequence ID" value="NZ_CP073581.1"/>
</dbReference>
<dbReference type="Proteomes" id="UP000683291">
    <property type="component" value="Chromosome 1"/>
</dbReference>
<protein>
    <recommendedName>
        <fullName evidence="2">GspL cytoplasmic actin-ATPase-like domain-containing protein</fullName>
    </recommendedName>
</protein>
<evidence type="ECO:0000256" key="1">
    <source>
        <dbReference type="SAM" id="MobiDB-lite"/>
    </source>
</evidence>
<feature type="compositionally biased region" description="Low complexity" evidence="1">
    <location>
        <begin position="338"/>
        <end position="351"/>
    </location>
</feature>
<dbReference type="InterPro" id="IPR007812">
    <property type="entry name" value="T2SS_protein-GspL"/>
</dbReference>
<dbReference type="KEGG" id="sual:KDD17_01575"/>
<dbReference type="GO" id="GO:0009276">
    <property type="term" value="C:Gram-negative-bacterium-type cell wall"/>
    <property type="evidence" value="ECO:0007669"/>
    <property type="project" value="InterPro"/>
</dbReference>